<evidence type="ECO:0000313" key="1">
    <source>
        <dbReference type="EMBL" id="KIJ58714.1"/>
    </source>
</evidence>
<proteinExistence type="predicted"/>
<evidence type="ECO:0000313" key="2">
    <source>
        <dbReference type="Proteomes" id="UP000053820"/>
    </source>
</evidence>
<protein>
    <submittedName>
        <fullName evidence="1">Uncharacterized protein</fullName>
    </submittedName>
</protein>
<accession>A0A0C9V0I0</accession>
<dbReference type="HOGENOM" id="CLU_678045_0_0_1"/>
<reference evidence="1 2" key="1">
    <citation type="submission" date="2014-04" db="EMBL/GenBank/DDBJ databases">
        <title>Evolutionary Origins and Diversification of the Mycorrhizal Mutualists.</title>
        <authorList>
            <consortium name="DOE Joint Genome Institute"/>
            <consortium name="Mycorrhizal Genomics Consortium"/>
            <person name="Kohler A."/>
            <person name="Kuo A."/>
            <person name="Nagy L.G."/>
            <person name="Floudas D."/>
            <person name="Copeland A."/>
            <person name="Barry K.W."/>
            <person name="Cichocki N."/>
            <person name="Veneault-Fourrey C."/>
            <person name="LaButti K."/>
            <person name="Lindquist E.A."/>
            <person name="Lipzen A."/>
            <person name="Lundell T."/>
            <person name="Morin E."/>
            <person name="Murat C."/>
            <person name="Riley R."/>
            <person name="Ohm R."/>
            <person name="Sun H."/>
            <person name="Tunlid A."/>
            <person name="Henrissat B."/>
            <person name="Grigoriev I.V."/>
            <person name="Hibbett D.S."/>
            <person name="Martin F."/>
        </authorList>
    </citation>
    <scope>NUCLEOTIDE SEQUENCE [LARGE SCALE GENOMIC DNA]</scope>
    <source>
        <strain evidence="1 2">MD-312</strain>
    </source>
</reference>
<gene>
    <name evidence="1" type="ORF">HYDPIDRAFT_33895</name>
</gene>
<dbReference type="AlphaFoldDB" id="A0A0C9V0I0"/>
<keyword evidence="2" id="KW-1185">Reference proteome</keyword>
<organism evidence="1 2">
    <name type="scientific">Hydnomerulius pinastri MD-312</name>
    <dbReference type="NCBI Taxonomy" id="994086"/>
    <lineage>
        <taxon>Eukaryota</taxon>
        <taxon>Fungi</taxon>
        <taxon>Dikarya</taxon>
        <taxon>Basidiomycota</taxon>
        <taxon>Agaricomycotina</taxon>
        <taxon>Agaricomycetes</taxon>
        <taxon>Agaricomycetidae</taxon>
        <taxon>Boletales</taxon>
        <taxon>Boletales incertae sedis</taxon>
        <taxon>Leucogyrophana</taxon>
    </lineage>
</organism>
<dbReference type="OrthoDB" id="2637264at2759"/>
<sequence>MKAPKDRTSYRLKFYGGPKTPYQPYRRLELDAVPIHQQAFPLYHPPKVDDIVTSKEDLDVDVIPVHQQPFPLGGLLPCYSVDSPRVNIVSNEGQCREVSVPPVEVLESYVLDSEATSAPGCQEHRIWSTNVVMGRYTSTGVHPLDTPPWCHHAEHGDLFVHHYAGKMQIWLRVGGTWLPDIVDGHRHPTLDGYCLYVKKGSEPTWLVDVSPSYLKLLLPDINVIYERAFGLAHGWWAFLFKRFNGIIQRYNTNSKVSELELTFMKTFCRGGNLKALIARDNLPEAFSEIKPLFDKYFGATFSGTVLGDLLAQGASAEGSDPPAINDELLEHLSNETYANLLTCLNNGLSSYQYTSYRSQPQPLTSVVEPHAQFIHMVNIKGTTFANASKHTGNSYILFKFPGEDLE</sequence>
<name>A0A0C9V0I0_9AGAM</name>
<dbReference type="Proteomes" id="UP000053820">
    <property type="component" value="Unassembled WGS sequence"/>
</dbReference>
<dbReference type="EMBL" id="KN839914">
    <property type="protein sequence ID" value="KIJ58714.1"/>
    <property type="molecule type" value="Genomic_DNA"/>
</dbReference>